<keyword evidence="3" id="KW-0804">Transcription</keyword>
<dbReference type="SUPFAM" id="SSF46689">
    <property type="entry name" value="Homeodomain-like"/>
    <property type="match status" value="1"/>
</dbReference>
<keyword evidence="1" id="KW-0805">Transcription regulation</keyword>
<organism evidence="5 6">
    <name type="scientific">Denitrobaculum tricleocarpae</name>
    <dbReference type="NCBI Taxonomy" id="2591009"/>
    <lineage>
        <taxon>Bacteria</taxon>
        <taxon>Pseudomonadati</taxon>
        <taxon>Pseudomonadota</taxon>
        <taxon>Alphaproteobacteria</taxon>
        <taxon>Rhodospirillales</taxon>
        <taxon>Rhodospirillaceae</taxon>
        <taxon>Denitrobaculum</taxon>
    </lineage>
</organism>
<dbReference type="GO" id="GO:0043565">
    <property type="term" value="F:sequence-specific DNA binding"/>
    <property type="evidence" value="ECO:0007669"/>
    <property type="project" value="InterPro"/>
</dbReference>
<dbReference type="InterPro" id="IPR050204">
    <property type="entry name" value="AraC_XylS_family_regulators"/>
</dbReference>
<evidence type="ECO:0000256" key="1">
    <source>
        <dbReference type="ARBA" id="ARBA00023015"/>
    </source>
</evidence>
<dbReference type="EMBL" id="VHSH01000006">
    <property type="protein sequence ID" value="TQV78673.1"/>
    <property type="molecule type" value="Genomic_DNA"/>
</dbReference>
<protein>
    <submittedName>
        <fullName evidence="5">Helix-turn-helix transcriptional regulator</fullName>
    </submittedName>
</protein>
<dbReference type="PROSITE" id="PS01124">
    <property type="entry name" value="HTH_ARAC_FAMILY_2"/>
    <property type="match status" value="1"/>
</dbReference>
<sequence>MGNGAMNEAETGARDWHAIQRQRAGQTRTIAGSTSCKLFSWQLSSCPGFQPLCSDLTIQLFRRGAAWGMVDLGAGRFYAHGRLGFWGVTAANETTQYETEISPGGTELTVLAIPGHHIEDLMEDAAGRRTAKLPSLHNSMHQDLIVRQLIECLIQTPPEMMTALYLDGIIQALVARLAVLDERRVPAAVCRGEKTASRLIEEIEGRLGENLTTDELGSLVDALPRQVHKTIVMATGTTPHQYVIERRVARAREMLAQKDLSLAEIAYTCGFSSQQHMTNVFSKRLGVSPGKYRREIRA</sequence>
<dbReference type="AlphaFoldDB" id="A0A545TN72"/>
<dbReference type="Proteomes" id="UP000315252">
    <property type="component" value="Unassembled WGS sequence"/>
</dbReference>
<evidence type="ECO:0000313" key="5">
    <source>
        <dbReference type="EMBL" id="TQV78673.1"/>
    </source>
</evidence>
<dbReference type="GO" id="GO:0003700">
    <property type="term" value="F:DNA-binding transcription factor activity"/>
    <property type="evidence" value="ECO:0007669"/>
    <property type="project" value="InterPro"/>
</dbReference>
<dbReference type="OrthoDB" id="9806208at2"/>
<dbReference type="PANTHER" id="PTHR46796:SF14">
    <property type="entry name" value="TRANSCRIPTIONAL REGULATORY PROTEIN"/>
    <property type="match status" value="1"/>
</dbReference>
<dbReference type="SMART" id="SM00342">
    <property type="entry name" value="HTH_ARAC"/>
    <property type="match status" value="1"/>
</dbReference>
<proteinExistence type="predicted"/>
<keyword evidence="6" id="KW-1185">Reference proteome</keyword>
<name>A0A545TN72_9PROT</name>
<dbReference type="Gene3D" id="1.10.10.60">
    <property type="entry name" value="Homeodomain-like"/>
    <property type="match status" value="1"/>
</dbReference>
<reference evidence="5 6" key="1">
    <citation type="submission" date="2019-06" db="EMBL/GenBank/DDBJ databases">
        <title>Whole genome sequence for Rhodospirillaceae sp. R148.</title>
        <authorList>
            <person name="Wang G."/>
        </authorList>
    </citation>
    <scope>NUCLEOTIDE SEQUENCE [LARGE SCALE GENOMIC DNA]</scope>
    <source>
        <strain evidence="5 6">R148</strain>
    </source>
</reference>
<dbReference type="InterPro" id="IPR009057">
    <property type="entry name" value="Homeodomain-like_sf"/>
</dbReference>
<dbReference type="Pfam" id="PF12833">
    <property type="entry name" value="HTH_18"/>
    <property type="match status" value="1"/>
</dbReference>
<gene>
    <name evidence="5" type="ORF">FKG95_18915</name>
</gene>
<accession>A0A545TN72</accession>
<evidence type="ECO:0000259" key="4">
    <source>
        <dbReference type="PROSITE" id="PS01124"/>
    </source>
</evidence>
<comment type="caution">
    <text evidence="5">The sequence shown here is derived from an EMBL/GenBank/DDBJ whole genome shotgun (WGS) entry which is preliminary data.</text>
</comment>
<dbReference type="InterPro" id="IPR018060">
    <property type="entry name" value="HTH_AraC"/>
</dbReference>
<keyword evidence="2" id="KW-0238">DNA-binding</keyword>
<evidence type="ECO:0000313" key="6">
    <source>
        <dbReference type="Proteomes" id="UP000315252"/>
    </source>
</evidence>
<feature type="domain" description="HTH araC/xylS-type" evidence="4">
    <location>
        <begin position="197"/>
        <end position="295"/>
    </location>
</feature>
<evidence type="ECO:0000256" key="2">
    <source>
        <dbReference type="ARBA" id="ARBA00023125"/>
    </source>
</evidence>
<evidence type="ECO:0000256" key="3">
    <source>
        <dbReference type="ARBA" id="ARBA00023163"/>
    </source>
</evidence>
<dbReference type="PANTHER" id="PTHR46796">
    <property type="entry name" value="HTH-TYPE TRANSCRIPTIONAL ACTIVATOR RHAS-RELATED"/>
    <property type="match status" value="1"/>
</dbReference>